<dbReference type="EMBL" id="VTPC01007884">
    <property type="protein sequence ID" value="KAF2893569.1"/>
    <property type="molecule type" value="Genomic_DNA"/>
</dbReference>
<dbReference type="InterPro" id="IPR035647">
    <property type="entry name" value="EFG_III/V"/>
</dbReference>
<dbReference type="PRINTS" id="PR00315">
    <property type="entry name" value="ELONGATNFCT"/>
</dbReference>
<dbReference type="SUPFAM" id="SSF50447">
    <property type="entry name" value="Translation proteins"/>
    <property type="match status" value="1"/>
</dbReference>
<dbReference type="AlphaFoldDB" id="A0A8K0CW54"/>
<dbReference type="NCBIfam" id="TIGR00231">
    <property type="entry name" value="small_GTP"/>
    <property type="match status" value="1"/>
</dbReference>
<name>A0A8K0CW54_IGNLU</name>
<evidence type="ECO:0000313" key="4">
    <source>
        <dbReference type="EMBL" id="KAF2893569.1"/>
    </source>
</evidence>
<dbReference type="Pfam" id="PF25118">
    <property type="entry name" value="EFL1"/>
    <property type="match status" value="1"/>
</dbReference>
<dbReference type="Pfam" id="PF00009">
    <property type="entry name" value="GTP_EFTU"/>
    <property type="match status" value="1"/>
</dbReference>
<evidence type="ECO:0000256" key="2">
    <source>
        <dbReference type="ARBA" id="ARBA00023134"/>
    </source>
</evidence>
<feature type="domain" description="Tr-type G" evidence="3">
    <location>
        <begin position="13"/>
        <end position="246"/>
    </location>
</feature>
<dbReference type="Gene3D" id="3.30.70.240">
    <property type="match status" value="1"/>
</dbReference>
<dbReference type="InterPro" id="IPR000640">
    <property type="entry name" value="EFG_V-like"/>
</dbReference>
<dbReference type="InterPro" id="IPR005225">
    <property type="entry name" value="Small_GTP-bd"/>
</dbReference>
<dbReference type="InterPro" id="IPR014721">
    <property type="entry name" value="Ribsml_uS5_D2-typ_fold_subgr"/>
</dbReference>
<keyword evidence="5" id="KW-1185">Reference proteome</keyword>
<dbReference type="FunFam" id="3.30.70.870:FF:000002">
    <property type="entry name" value="Translation elongation factor 2"/>
    <property type="match status" value="1"/>
</dbReference>
<evidence type="ECO:0000313" key="5">
    <source>
        <dbReference type="Proteomes" id="UP000801492"/>
    </source>
</evidence>
<dbReference type="InterPro" id="IPR027417">
    <property type="entry name" value="P-loop_NTPase"/>
</dbReference>
<sequence>MESASYRDQITPENIRNVCILAHVDHGKTSVADSLLSLNGLVSKRNVGSTRFLDDRQDEQLRGITMKSSAVFLTDVLTKQEGVEDTTPVILNLVDTPGHIDFSTEVTAAVRICDGAIIVVDVVEGVCSQTKEAIKQAYDEKLRMILLVNKIDRLVVDLRQEPKDMFNSILLVIEDCNAYLASLYHLDLSTQESSNEIFNEKPDLFFAPETGNVIFASAIDGWGFTLRHIAQMYLKVINGEDEDSLTKKLWDFDCFVSFKDKQIKRGAILMNKANLFVQLVTSTLHHVYTNIVINRDVSNIEMIIKKLDLKTIPSYGLHNDFRMKARTILEAWKPLCKVLLLQCYLSLPSPLHISNERIDYLINSEHYSSSIELNKHIENNKLALKKCSPDGPVIAYMSKTFAVNKNLSCKNNNRTVYPKPRSEINLNKDKQNFLKTENIGADEKAEESDGSKTEQVLTELSLIEKDDVEIIALSRIFSGQIRPGQELYLLNSTFDLIEYSLSENKEDYLKKCDSVKKITVTSLYLLLGREYRLVNCISAGYVCGIAGLKDVICRTATLCSALYTTPIIEQSAMEPIVCNVISPVHAKHLSQLREGLFLLQQSDSCVKVILNEAGEFLLLTAGDVHLEKCLEDLRRKFALVEFTISPPIYSLRETVSQENENETVFSSSSINLSETCILGIKITALPLPQQIIEVIKAHYALLKMIQEHQMPSVVDIWARCESNDLHSSTDKIFKDELIRTSITRLKLRFNDAFSNCNNLWNNLRSENIWRIGNIKNNINLLINCVSDYTCNIFNTPNECDKRIFLDNFIVNAFNMCCNAGPVCEEPLMNCAFIINTLHLSGDLDSSTSRRPEQANHLIQSLYACFREAFLKQNPSLMEPILATNIQTDAQGLGKIYSEVHKRYGKVVEALNLNEERKVFTVKAQIPAVESKEFANDIRKISSGGANPSLQFSHYELVGADPPKPGAAEDSDEEVDNFVRARKLKNLVRRRKGLAIEDDQVVVHAEKQRTLKK</sequence>
<evidence type="ECO:0000256" key="1">
    <source>
        <dbReference type="ARBA" id="ARBA00022741"/>
    </source>
</evidence>
<dbReference type="InterPro" id="IPR056752">
    <property type="entry name" value="EFL1"/>
</dbReference>
<keyword evidence="2" id="KW-0342">GTP-binding</keyword>
<dbReference type="GO" id="GO:0003924">
    <property type="term" value="F:GTPase activity"/>
    <property type="evidence" value="ECO:0007669"/>
    <property type="project" value="InterPro"/>
</dbReference>
<dbReference type="PANTHER" id="PTHR42908:SF3">
    <property type="entry name" value="ELONGATION FACTOR-LIKE GTPASE 1"/>
    <property type="match status" value="1"/>
</dbReference>
<dbReference type="PANTHER" id="PTHR42908">
    <property type="entry name" value="TRANSLATION ELONGATION FACTOR-RELATED"/>
    <property type="match status" value="1"/>
</dbReference>
<dbReference type="InterPro" id="IPR020568">
    <property type="entry name" value="Ribosomal_Su5_D2-typ_SF"/>
</dbReference>
<dbReference type="GO" id="GO:0042256">
    <property type="term" value="P:cytosolic ribosome assembly"/>
    <property type="evidence" value="ECO:0007669"/>
    <property type="project" value="TreeGrafter"/>
</dbReference>
<dbReference type="GO" id="GO:0005525">
    <property type="term" value="F:GTP binding"/>
    <property type="evidence" value="ECO:0007669"/>
    <property type="project" value="UniProtKB-KW"/>
</dbReference>
<dbReference type="PROSITE" id="PS51722">
    <property type="entry name" value="G_TR_2"/>
    <property type="match status" value="1"/>
</dbReference>
<dbReference type="Pfam" id="PF00679">
    <property type="entry name" value="EFG_C"/>
    <property type="match status" value="1"/>
</dbReference>
<dbReference type="InterPro" id="IPR000795">
    <property type="entry name" value="T_Tr_GTP-bd_dom"/>
</dbReference>
<dbReference type="Proteomes" id="UP000801492">
    <property type="component" value="Unassembled WGS sequence"/>
</dbReference>
<dbReference type="Gene3D" id="3.30.230.10">
    <property type="match status" value="1"/>
</dbReference>
<dbReference type="GO" id="GO:0043022">
    <property type="term" value="F:ribosome binding"/>
    <property type="evidence" value="ECO:0007669"/>
    <property type="project" value="TreeGrafter"/>
</dbReference>
<dbReference type="Gene3D" id="3.40.50.300">
    <property type="entry name" value="P-loop containing nucleotide triphosphate hydrolases"/>
    <property type="match status" value="1"/>
</dbReference>
<reference evidence="4" key="1">
    <citation type="submission" date="2019-08" db="EMBL/GenBank/DDBJ databases">
        <title>The genome of the North American firefly Photinus pyralis.</title>
        <authorList>
            <consortium name="Photinus pyralis genome working group"/>
            <person name="Fallon T.R."/>
            <person name="Sander Lower S.E."/>
            <person name="Weng J.-K."/>
        </authorList>
    </citation>
    <scope>NUCLEOTIDE SEQUENCE</scope>
    <source>
        <strain evidence="4">TRF0915ILg1</strain>
        <tissue evidence="4">Whole body</tissue>
    </source>
</reference>
<dbReference type="SUPFAM" id="SSF54980">
    <property type="entry name" value="EF-G C-terminal domain-like"/>
    <property type="match status" value="2"/>
</dbReference>
<protein>
    <recommendedName>
        <fullName evidence="3">Tr-type G domain-containing protein</fullName>
    </recommendedName>
</protein>
<dbReference type="InterPro" id="IPR009000">
    <property type="entry name" value="Transl_B-barrel_sf"/>
</dbReference>
<dbReference type="SUPFAM" id="SSF52540">
    <property type="entry name" value="P-loop containing nucleoside triphosphate hydrolases"/>
    <property type="match status" value="1"/>
</dbReference>
<dbReference type="OrthoDB" id="364892at2759"/>
<dbReference type="SMART" id="SM00838">
    <property type="entry name" value="EFG_C"/>
    <property type="match status" value="1"/>
</dbReference>
<dbReference type="GO" id="GO:0005829">
    <property type="term" value="C:cytosol"/>
    <property type="evidence" value="ECO:0007669"/>
    <property type="project" value="TreeGrafter"/>
</dbReference>
<evidence type="ECO:0000259" key="3">
    <source>
        <dbReference type="PROSITE" id="PS51722"/>
    </source>
</evidence>
<organism evidence="4 5">
    <name type="scientific">Ignelater luminosus</name>
    <name type="common">Cucubano</name>
    <name type="synonym">Pyrophorus luminosus</name>
    <dbReference type="NCBI Taxonomy" id="2038154"/>
    <lineage>
        <taxon>Eukaryota</taxon>
        <taxon>Metazoa</taxon>
        <taxon>Ecdysozoa</taxon>
        <taxon>Arthropoda</taxon>
        <taxon>Hexapoda</taxon>
        <taxon>Insecta</taxon>
        <taxon>Pterygota</taxon>
        <taxon>Neoptera</taxon>
        <taxon>Endopterygota</taxon>
        <taxon>Coleoptera</taxon>
        <taxon>Polyphaga</taxon>
        <taxon>Elateriformia</taxon>
        <taxon>Elateroidea</taxon>
        <taxon>Elateridae</taxon>
        <taxon>Agrypninae</taxon>
        <taxon>Pyrophorini</taxon>
        <taxon>Ignelater</taxon>
    </lineage>
</organism>
<dbReference type="SUPFAM" id="SSF54211">
    <property type="entry name" value="Ribosomal protein S5 domain 2-like"/>
    <property type="match status" value="1"/>
</dbReference>
<dbReference type="GO" id="GO:1990904">
    <property type="term" value="C:ribonucleoprotein complex"/>
    <property type="evidence" value="ECO:0007669"/>
    <property type="project" value="TreeGrafter"/>
</dbReference>
<keyword evidence="1" id="KW-0547">Nucleotide-binding</keyword>
<dbReference type="Gene3D" id="3.30.70.870">
    <property type="entry name" value="Elongation Factor G (Translational Gtpase), domain 3"/>
    <property type="match status" value="1"/>
</dbReference>
<dbReference type="Gene3D" id="2.40.30.10">
    <property type="entry name" value="Translation factors"/>
    <property type="match status" value="1"/>
</dbReference>
<accession>A0A8K0CW54</accession>
<gene>
    <name evidence="4" type="ORF">ILUMI_12598</name>
</gene>
<proteinExistence type="predicted"/>
<comment type="caution">
    <text evidence="4">The sequence shown here is derived from an EMBL/GenBank/DDBJ whole genome shotgun (WGS) entry which is preliminary data.</text>
</comment>